<comment type="caution">
    <text evidence="1">The sequence shown here is derived from an EMBL/GenBank/DDBJ whole genome shotgun (WGS) entry which is preliminary data.</text>
</comment>
<dbReference type="EMBL" id="BQNB010017317">
    <property type="protein sequence ID" value="GJT61770.1"/>
    <property type="molecule type" value="Genomic_DNA"/>
</dbReference>
<organism evidence="1 2">
    <name type="scientific">Tanacetum coccineum</name>
    <dbReference type="NCBI Taxonomy" id="301880"/>
    <lineage>
        <taxon>Eukaryota</taxon>
        <taxon>Viridiplantae</taxon>
        <taxon>Streptophyta</taxon>
        <taxon>Embryophyta</taxon>
        <taxon>Tracheophyta</taxon>
        <taxon>Spermatophyta</taxon>
        <taxon>Magnoliopsida</taxon>
        <taxon>eudicotyledons</taxon>
        <taxon>Gunneridae</taxon>
        <taxon>Pentapetalae</taxon>
        <taxon>asterids</taxon>
        <taxon>campanulids</taxon>
        <taxon>Asterales</taxon>
        <taxon>Asteraceae</taxon>
        <taxon>Asteroideae</taxon>
        <taxon>Anthemideae</taxon>
        <taxon>Anthemidinae</taxon>
        <taxon>Tanacetum</taxon>
    </lineage>
</organism>
<gene>
    <name evidence="1" type="ORF">Tco_1005303</name>
</gene>
<accession>A0ABQ5FFM9</accession>
<protein>
    <submittedName>
        <fullName evidence="1">Uncharacterized protein</fullName>
    </submittedName>
</protein>
<reference evidence="1" key="1">
    <citation type="journal article" date="2022" name="Int. J. Mol. Sci.">
        <title>Draft Genome of Tanacetum Coccineum: Genomic Comparison of Closely Related Tanacetum-Family Plants.</title>
        <authorList>
            <person name="Yamashiro T."/>
            <person name="Shiraishi A."/>
            <person name="Nakayama K."/>
            <person name="Satake H."/>
        </authorList>
    </citation>
    <scope>NUCLEOTIDE SEQUENCE</scope>
</reference>
<keyword evidence="2" id="KW-1185">Reference proteome</keyword>
<name>A0ABQ5FFM9_9ASTR</name>
<proteinExistence type="predicted"/>
<evidence type="ECO:0000313" key="2">
    <source>
        <dbReference type="Proteomes" id="UP001151760"/>
    </source>
</evidence>
<sequence length="117" mass="13199">MAGTLPTRISRLNLYCITVTRSFKDIQTVDIKLYPTNRAACEALGLLGDDQEWKIALEEASSHTTAARALFVQILIFGDVSDPLSLWGIFGNKCQKTFQAYFLRHLEFHSSKDMIQS</sequence>
<reference evidence="1" key="2">
    <citation type="submission" date="2022-01" db="EMBL/GenBank/DDBJ databases">
        <authorList>
            <person name="Yamashiro T."/>
            <person name="Shiraishi A."/>
            <person name="Satake H."/>
            <person name="Nakayama K."/>
        </authorList>
    </citation>
    <scope>NUCLEOTIDE SEQUENCE</scope>
</reference>
<evidence type="ECO:0000313" key="1">
    <source>
        <dbReference type="EMBL" id="GJT61770.1"/>
    </source>
</evidence>
<dbReference type="Proteomes" id="UP001151760">
    <property type="component" value="Unassembled WGS sequence"/>
</dbReference>